<proteinExistence type="predicted"/>
<dbReference type="SUPFAM" id="SSF55729">
    <property type="entry name" value="Acyl-CoA N-acyltransferases (Nat)"/>
    <property type="match status" value="1"/>
</dbReference>
<dbReference type="InterPro" id="IPR016181">
    <property type="entry name" value="Acyl_CoA_acyltransferase"/>
</dbReference>
<organism evidence="2 3">
    <name type="scientific">Cellulophaga tyrosinoxydans</name>
    <dbReference type="NCBI Taxonomy" id="504486"/>
    <lineage>
        <taxon>Bacteria</taxon>
        <taxon>Pseudomonadati</taxon>
        <taxon>Bacteroidota</taxon>
        <taxon>Flavobacteriia</taxon>
        <taxon>Flavobacteriales</taxon>
        <taxon>Flavobacteriaceae</taxon>
        <taxon>Cellulophaga</taxon>
    </lineage>
</organism>
<protein>
    <submittedName>
        <fullName evidence="2">Acetyltransferase (GNAT) domain-containing protein</fullName>
    </submittedName>
</protein>
<evidence type="ECO:0000259" key="1">
    <source>
        <dbReference type="PROSITE" id="PS51186"/>
    </source>
</evidence>
<feature type="domain" description="N-acetyltransferase" evidence="1">
    <location>
        <begin position="3"/>
        <end position="148"/>
    </location>
</feature>
<keyword evidence="2" id="KW-0808">Transferase</keyword>
<dbReference type="Pfam" id="PF00583">
    <property type="entry name" value="Acetyltransf_1"/>
    <property type="match status" value="1"/>
</dbReference>
<dbReference type="OrthoDB" id="1435172at2"/>
<dbReference type="Proteomes" id="UP000192360">
    <property type="component" value="Unassembled WGS sequence"/>
</dbReference>
<dbReference type="AlphaFoldDB" id="A0A1W2AQJ7"/>
<evidence type="ECO:0000313" key="3">
    <source>
        <dbReference type="Proteomes" id="UP000192360"/>
    </source>
</evidence>
<accession>A0A1W2AQJ7</accession>
<reference evidence="2 3" key="1">
    <citation type="submission" date="2017-04" db="EMBL/GenBank/DDBJ databases">
        <authorList>
            <person name="Afonso C.L."/>
            <person name="Miller P.J."/>
            <person name="Scott M.A."/>
            <person name="Spackman E."/>
            <person name="Goraichik I."/>
            <person name="Dimitrov K.M."/>
            <person name="Suarez D.L."/>
            <person name="Swayne D.E."/>
        </authorList>
    </citation>
    <scope>NUCLEOTIDE SEQUENCE [LARGE SCALE GENOMIC DNA]</scope>
    <source>
        <strain evidence="2 3">DSM 21164</strain>
    </source>
</reference>
<dbReference type="InterPro" id="IPR000182">
    <property type="entry name" value="GNAT_dom"/>
</dbReference>
<name>A0A1W2AQJ7_9FLAO</name>
<dbReference type="PROSITE" id="PS51186">
    <property type="entry name" value="GNAT"/>
    <property type="match status" value="1"/>
</dbReference>
<dbReference type="Gene3D" id="3.40.630.30">
    <property type="match status" value="1"/>
</dbReference>
<gene>
    <name evidence="2" type="ORF">SAMN05660703_2156</name>
</gene>
<dbReference type="STRING" id="504486.SAMN05660703_2156"/>
<evidence type="ECO:0000313" key="2">
    <source>
        <dbReference type="EMBL" id="SMC63009.1"/>
    </source>
</evidence>
<sequence>MAVTFAKHTDNPLAFFKILPLDWIEALDLVWENAKSSSEIYVIKEDGDIITGGILFKQYTQDMALFKKEAEELLAVHSYYIGYLWVNETHRGRDLGTLWLDSVKSSYPKAKLWLTIEEENLKKFYLKNNFQVVQEVENGDVKEWLLVY</sequence>
<dbReference type="RefSeq" id="WP_084061490.1">
    <property type="nucleotide sequence ID" value="NZ_FWXO01000003.1"/>
</dbReference>
<dbReference type="GO" id="GO:0016747">
    <property type="term" value="F:acyltransferase activity, transferring groups other than amino-acyl groups"/>
    <property type="evidence" value="ECO:0007669"/>
    <property type="project" value="InterPro"/>
</dbReference>
<keyword evidence="3" id="KW-1185">Reference proteome</keyword>
<dbReference type="EMBL" id="FWXO01000003">
    <property type="protein sequence ID" value="SMC63009.1"/>
    <property type="molecule type" value="Genomic_DNA"/>
</dbReference>